<sequence>PIVDKRSRTVIGVLAGRPNCTPPRWNNCVKRMSAVLDSGRRELESHLTDSQMKGVKSTRGQSIALQAGYQYGNGRPHPMPRSQGYPLSVKEFLDKVTSDPNFEELAGFMSNSFRSYAPDLIKHYEETLAKLRHHRPDLVEPFLSSILPTVTVNLRPCTSCAPHRDSANLPFGLCGITSLGSFGPSKGGHLVLWELKLVVEFPPGSTILIPSSIIMHSNLPLGNPAQERRFSFTQYASGELFRWVEIGFRGHKSMFGTGARAERAKSKHYESLDYAKKGFAMLAKYPS</sequence>
<evidence type="ECO:0008006" key="3">
    <source>
        <dbReference type="Google" id="ProtNLM"/>
    </source>
</evidence>
<dbReference type="Gene3D" id="3.60.130.30">
    <property type="match status" value="1"/>
</dbReference>
<feature type="non-terminal residue" evidence="1">
    <location>
        <position position="1"/>
    </location>
</feature>
<dbReference type="Proteomes" id="UP000298030">
    <property type="component" value="Unassembled WGS sequence"/>
</dbReference>
<evidence type="ECO:0000313" key="1">
    <source>
        <dbReference type="EMBL" id="TEB21646.1"/>
    </source>
</evidence>
<comment type="caution">
    <text evidence="1">The sequence shown here is derived from an EMBL/GenBank/DDBJ whole genome shotgun (WGS) entry which is preliminary data.</text>
</comment>
<gene>
    <name evidence="1" type="ORF">FA13DRAFT_1642500</name>
</gene>
<reference evidence="1 2" key="1">
    <citation type="journal article" date="2019" name="Nat. Ecol. Evol.">
        <title>Megaphylogeny resolves global patterns of mushroom evolution.</title>
        <authorList>
            <person name="Varga T."/>
            <person name="Krizsan K."/>
            <person name="Foldi C."/>
            <person name="Dima B."/>
            <person name="Sanchez-Garcia M."/>
            <person name="Sanchez-Ramirez S."/>
            <person name="Szollosi G.J."/>
            <person name="Szarkandi J.G."/>
            <person name="Papp V."/>
            <person name="Albert L."/>
            <person name="Andreopoulos W."/>
            <person name="Angelini C."/>
            <person name="Antonin V."/>
            <person name="Barry K.W."/>
            <person name="Bougher N.L."/>
            <person name="Buchanan P."/>
            <person name="Buyck B."/>
            <person name="Bense V."/>
            <person name="Catcheside P."/>
            <person name="Chovatia M."/>
            <person name="Cooper J."/>
            <person name="Damon W."/>
            <person name="Desjardin D."/>
            <person name="Finy P."/>
            <person name="Geml J."/>
            <person name="Haridas S."/>
            <person name="Hughes K."/>
            <person name="Justo A."/>
            <person name="Karasinski D."/>
            <person name="Kautmanova I."/>
            <person name="Kiss B."/>
            <person name="Kocsube S."/>
            <person name="Kotiranta H."/>
            <person name="LaButti K.M."/>
            <person name="Lechner B.E."/>
            <person name="Liimatainen K."/>
            <person name="Lipzen A."/>
            <person name="Lukacs Z."/>
            <person name="Mihaltcheva S."/>
            <person name="Morgado L.N."/>
            <person name="Niskanen T."/>
            <person name="Noordeloos M.E."/>
            <person name="Ohm R.A."/>
            <person name="Ortiz-Santana B."/>
            <person name="Ovrebo C."/>
            <person name="Racz N."/>
            <person name="Riley R."/>
            <person name="Savchenko A."/>
            <person name="Shiryaev A."/>
            <person name="Soop K."/>
            <person name="Spirin V."/>
            <person name="Szebenyi C."/>
            <person name="Tomsovsky M."/>
            <person name="Tulloss R.E."/>
            <person name="Uehling J."/>
            <person name="Grigoriev I.V."/>
            <person name="Vagvolgyi C."/>
            <person name="Papp T."/>
            <person name="Martin F.M."/>
            <person name="Miettinen O."/>
            <person name="Hibbett D.S."/>
            <person name="Nagy L.G."/>
        </authorList>
    </citation>
    <scope>NUCLEOTIDE SEQUENCE [LARGE SCALE GENOMIC DNA]</scope>
    <source>
        <strain evidence="1 2">FP101781</strain>
    </source>
</reference>
<keyword evidence="2" id="KW-1185">Reference proteome</keyword>
<organism evidence="1 2">
    <name type="scientific">Coprinellus micaceus</name>
    <name type="common">Glistening ink-cap mushroom</name>
    <name type="synonym">Coprinus micaceus</name>
    <dbReference type="NCBI Taxonomy" id="71717"/>
    <lineage>
        <taxon>Eukaryota</taxon>
        <taxon>Fungi</taxon>
        <taxon>Dikarya</taxon>
        <taxon>Basidiomycota</taxon>
        <taxon>Agaricomycotina</taxon>
        <taxon>Agaricomycetes</taxon>
        <taxon>Agaricomycetidae</taxon>
        <taxon>Agaricales</taxon>
        <taxon>Agaricineae</taxon>
        <taxon>Psathyrellaceae</taxon>
        <taxon>Coprinellus</taxon>
    </lineage>
</organism>
<name>A0A4Y7SIE3_COPMI</name>
<dbReference type="AlphaFoldDB" id="A0A4Y7SIE3"/>
<protein>
    <recommendedName>
        <fullName evidence="3">Prolyl 4-hydroxylase alpha subunit Fe(2+) 2OG dioxygenase domain-containing protein</fullName>
    </recommendedName>
</protein>
<dbReference type="EMBL" id="QPFP01000105">
    <property type="protein sequence ID" value="TEB21646.1"/>
    <property type="molecule type" value="Genomic_DNA"/>
</dbReference>
<dbReference type="OrthoDB" id="3202607at2759"/>
<accession>A0A4Y7SIE3</accession>
<dbReference type="STRING" id="71717.A0A4Y7SIE3"/>
<evidence type="ECO:0000313" key="2">
    <source>
        <dbReference type="Proteomes" id="UP000298030"/>
    </source>
</evidence>
<proteinExistence type="predicted"/>